<evidence type="ECO:0000313" key="5">
    <source>
        <dbReference type="EMBL" id="SUZ60067.1"/>
    </source>
</evidence>
<evidence type="ECO:0000256" key="3">
    <source>
        <dbReference type="ARBA" id="ARBA00023315"/>
    </source>
</evidence>
<reference evidence="5" key="1">
    <citation type="submission" date="2018-05" db="EMBL/GenBank/DDBJ databases">
        <authorList>
            <person name="Lanie J.A."/>
            <person name="Ng W.-L."/>
            <person name="Kazmierczak K.M."/>
            <person name="Andrzejewski T.M."/>
            <person name="Davidsen T.M."/>
            <person name="Wayne K.J."/>
            <person name="Tettelin H."/>
            <person name="Glass J.I."/>
            <person name="Rusch D."/>
            <person name="Podicherti R."/>
            <person name="Tsui H.-C.T."/>
            <person name="Winkler M.E."/>
        </authorList>
    </citation>
    <scope>NUCLEOTIDE SEQUENCE</scope>
</reference>
<evidence type="ECO:0000256" key="1">
    <source>
        <dbReference type="ARBA" id="ARBA00010982"/>
    </source>
</evidence>
<feature type="domain" description="Thiolase-like protein type 1 additional C-terminal" evidence="4">
    <location>
        <begin position="419"/>
        <end position="497"/>
    </location>
</feature>
<keyword evidence="2" id="KW-0808">Transferase</keyword>
<dbReference type="InterPro" id="IPR040771">
    <property type="entry name" value="TLP1_add_C"/>
</dbReference>
<organism evidence="5">
    <name type="scientific">marine metagenome</name>
    <dbReference type="NCBI Taxonomy" id="408172"/>
    <lineage>
        <taxon>unclassified sequences</taxon>
        <taxon>metagenomes</taxon>
        <taxon>ecological metagenomes</taxon>
    </lineage>
</organism>
<dbReference type="GO" id="GO:0016746">
    <property type="term" value="F:acyltransferase activity"/>
    <property type="evidence" value="ECO:0007669"/>
    <property type="project" value="UniProtKB-KW"/>
</dbReference>
<evidence type="ECO:0000259" key="4">
    <source>
        <dbReference type="Pfam" id="PF18313"/>
    </source>
</evidence>
<comment type="similarity">
    <text evidence="1">Belongs to the thiolase-like superfamily. Thiolase family.</text>
</comment>
<proteinExistence type="inferred from homology"/>
<accession>A0A381P0H4</accession>
<dbReference type="SUPFAM" id="SSF53901">
    <property type="entry name" value="Thiolase-like"/>
    <property type="match status" value="1"/>
</dbReference>
<keyword evidence="3" id="KW-0012">Acyltransferase</keyword>
<dbReference type="EMBL" id="UINC01000717">
    <property type="protein sequence ID" value="SUZ60067.1"/>
    <property type="molecule type" value="Genomic_DNA"/>
</dbReference>
<dbReference type="AlphaFoldDB" id="A0A381P0H4"/>
<dbReference type="Gene3D" id="2.40.50.840">
    <property type="match status" value="1"/>
</dbReference>
<dbReference type="Pfam" id="PF18313">
    <property type="entry name" value="TLP1_add_C"/>
    <property type="match status" value="1"/>
</dbReference>
<dbReference type="PANTHER" id="PTHR18919">
    <property type="entry name" value="ACETYL-COA C-ACYLTRANSFERASE"/>
    <property type="match status" value="1"/>
</dbReference>
<sequence>VKLREPVIVGVAQVSQREDDPLAARSPLDLMVDAVSQAALDSGNPEILKSTNSIRVVRGMWGYQNPAQSIAEKLHLTQIETGLTSLGGNYVQTLANQSFLDIQSGHSDIIVLTGAECGRTQSRARSAGLTLDWNPVSATPGQDPIGRAQGITQPDVFIGSHRNTRHQAELQRGIRHPIQYYPLFEIALRSASGETVSNHFERIARLWSGFSTVAKNNPDAWIQREYSAQEIATVTQFNRPVSLPYPKLMNSNNSVDQGAALIVTSSTKAKQLGIPRDRWIYPHASTEAWDHLHVSERDNLYSSPAIRLAAARLLELTNLDSRSFDYVDLYSCFPSAVQIAANEIGLSLNQPLTVTGGLTFAGGPWNNYVMHAIARTAILLRSNPAALALVTANGGLLTKHALCIYSGTPPQQPFAWASLQKDVDNLYRRPVKASHEGEAAIETYTVMYENQAPSVAYAACLLDDGQRTWANILDPDIIASMITSEFCGCSGKIDANGHFIP</sequence>
<evidence type="ECO:0000256" key="2">
    <source>
        <dbReference type="ARBA" id="ARBA00022679"/>
    </source>
</evidence>
<feature type="non-terminal residue" evidence="5">
    <location>
        <position position="1"/>
    </location>
</feature>
<protein>
    <recommendedName>
        <fullName evidence="4">Thiolase-like protein type 1 additional C-terminal domain-containing protein</fullName>
    </recommendedName>
</protein>
<dbReference type="PANTHER" id="PTHR18919:SF139">
    <property type="entry name" value="THIOLASE-LIKE PROTEIN TYPE 1 ADDITIONAL C-TERMINAL DOMAIN-CONTAINING PROTEIN"/>
    <property type="match status" value="1"/>
</dbReference>
<name>A0A381P0H4_9ZZZZ</name>
<gene>
    <name evidence="5" type="ORF">METZ01_LOCUS12921</name>
</gene>
<dbReference type="Gene3D" id="3.40.47.10">
    <property type="match status" value="1"/>
</dbReference>
<dbReference type="InterPro" id="IPR016039">
    <property type="entry name" value="Thiolase-like"/>
</dbReference>